<gene>
    <name evidence="7" type="ORF">PbJCM13498_37620</name>
</gene>
<evidence type="ECO:0000313" key="7">
    <source>
        <dbReference type="EMBL" id="GET34899.1"/>
    </source>
</evidence>
<dbReference type="PANTHER" id="PTHR38784:SF1">
    <property type="entry name" value="SUCROSE PHOSPHORYLASE"/>
    <property type="match status" value="1"/>
</dbReference>
<feature type="binding site" evidence="5">
    <location>
        <position position="234"/>
    </location>
    <ligand>
        <name>substrate</name>
    </ligand>
</feature>
<accession>A0A5M4B3Z8</accession>
<feature type="binding site" evidence="5">
    <location>
        <position position="51"/>
    </location>
    <ligand>
        <name>substrate</name>
    </ligand>
</feature>
<keyword evidence="3" id="KW-0808">Transferase</keyword>
<dbReference type="InterPro" id="IPR022527">
    <property type="entry name" value="Sucrose_phospho"/>
</dbReference>
<sequence>MENKVQLITYIDRFSCRNINELHQQLLREELKPLFSGVHLLPFFYPIDRADAGFDPIDHRKVDPRLGTWEDIKALSRDVDVMADLIVNHVSAESQQFLDYLEKGESSPFADMFLTYRKIFPQGATDEDLLKIYRPRPGFPFSRFQFKDGTERFVWTTFTSNQIDIDVNSEPGKAYLESILDTFQDAGIRMIRLDAAGYAIKLPGTSCFMIDQTFSFIEALTQKARERDMNVLVEIHSHYKTQISIAEKVDYIYDFALPVLVLDTLFHKNATNLKKWLRMSPRNAFTVLDTHDGIGIVDVASEQGEAGLIDDKDIDHIVRKIHENSGEESKKATGAAASNLDLYQVNCTYFDALGRDENSYLIARAIQFFSPGIPQVYYMGLFAGSNDMKLLEKTNVGRDINRHYYTANEVDESLRKPIVRNLRKLIEFRNSHPAFNGEFEIVDGENDELKLNWSKGDEFTQLFVDLNNMQMSINYSSPNGEQNLDLI</sequence>
<dbReference type="InterPro" id="IPR017853">
    <property type="entry name" value="GH"/>
</dbReference>
<evidence type="ECO:0000256" key="2">
    <source>
        <dbReference type="ARBA" id="ARBA00022676"/>
    </source>
</evidence>
<feature type="binding site" evidence="5">
    <location>
        <position position="89"/>
    </location>
    <ligand>
        <name>substrate</name>
    </ligand>
</feature>
<keyword evidence="2" id="KW-0328">Glycosyltransferase</keyword>
<feature type="active site" description="Proton donor" evidence="4">
    <location>
        <position position="234"/>
    </location>
</feature>
<evidence type="ECO:0000256" key="4">
    <source>
        <dbReference type="PIRSR" id="PIRSR003059-1"/>
    </source>
</evidence>
<dbReference type="SUPFAM" id="SSF51445">
    <property type="entry name" value="(Trans)glycosidases"/>
    <property type="match status" value="1"/>
</dbReference>
<dbReference type="AlphaFoldDB" id="A0A5M4B3Z8"/>
<name>A0A5M4B3Z8_9BACT</name>
<dbReference type="GO" id="GO:0005975">
    <property type="term" value="P:carbohydrate metabolic process"/>
    <property type="evidence" value="ECO:0007669"/>
    <property type="project" value="InterPro"/>
</dbReference>
<dbReference type="SMART" id="SM00642">
    <property type="entry name" value="Aamy"/>
    <property type="match status" value="1"/>
</dbReference>
<dbReference type="InterPro" id="IPR016377">
    <property type="entry name" value="Sucrose_GGa_phosphorylase-rel"/>
</dbReference>
<proteinExistence type="inferred from homology"/>
<dbReference type="Pfam" id="PF00128">
    <property type="entry name" value="Alpha-amylase"/>
    <property type="match status" value="1"/>
</dbReference>
<dbReference type="PANTHER" id="PTHR38784">
    <property type="entry name" value="SUCROSE PHOSPHORYLASE"/>
    <property type="match status" value="1"/>
</dbReference>
<dbReference type="EMBL" id="BLAX01000001">
    <property type="protein sequence ID" value="GET34899.1"/>
    <property type="molecule type" value="Genomic_DNA"/>
</dbReference>
<evidence type="ECO:0000256" key="5">
    <source>
        <dbReference type="PIRSR" id="PIRSR003059-2"/>
    </source>
</evidence>
<dbReference type="CDD" id="cd11355">
    <property type="entry name" value="AmyAc_Sucrose_phosphorylase"/>
    <property type="match status" value="1"/>
</dbReference>
<dbReference type="RefSeq" id="WP_025865269.1">
    <property type="nucleotide sequence ID" value="NZ_BLAX01000001.1"/>
</dbReference>
<dbReference type="OrthoDB" id="9805159at2"/>
<dbReference type="NCBIfam" id="TIGR03852">
    <property type="entry name" value="sucrose_gtfA"/>
    <property type="match status" value="1"/>
</dbReference>
<feature type="binding site" evidence="5">
    <location>
        <position position="398"/>
    </location>
    <ligand>
        <name>substrate</name>
    </ligand>
</feature>
<dbReference type="PIRSF" id="PIRSF003059">
    <property type="entry name" value="Sucrose_phosphorylase"/>
    <property type="match status" value="1"/>
</dbReference>
<feature type="binding site" evidence="5">
    <location>
        <begin position="341"/>
        <end position="344"/>
    </location>
    <ligand>
        <name>substrate</name>
    </ligand>
</feature>
<feature type="binding site" evidence="5">
    <location>
        <begin position="291"/>
        <end position="292"/>
    </location>
    <ligand>
        <name>substrate</name>
    </ligand>
</feature>
<evidence type="ECO:0000259" key="6">
    <source>
        <dbReference type="SMART" id="SM00642"/>
    </source>
</evidence>
<organism evidence="7 8">
    <name type="scientific">Prolixibacter bellariivorans</name>
    <dbReference type="NCBI Taxonomy" id="314319"/>
    <lineage>
        <taxon>Bacteria</taxon>
        <taxon>Pseudomonadati</taxon>
        <taxon>Bacteroidota</taxon>
        <taxon>Bacteroidia</taxon>
        <taxon>Marinilabiliales</taxon>
        <taxon>Prolixibacteraceae</taxon>
        <taxon>Prolixibacter</taxon>
    </lineage>
</organism>
<evidence type="ECO:0000256" key="1">
    <source>
        <dbReference type="ARBA" id="ARBA00008452"/>
    </source>
</evidence>
<dbReference type="InterPro" id="IPR006047">
    <property type="entry name" value="GH13_cat_dom"/>
</dbReference>
<keyword evidence="8" id="KW-1185">Reference proteome</keyword>
<feature type="binding site" evidence="5">
    <location>
        <begin position="192"/>
        <end position="194"/>
    </location>
    <ligand>
        <name>substrate</name>
    </ligand>
</feature>
<dbReference type="GO" id="GO:0004645">
    <property type="term" value="F:1,4-alpha-oligoglucan phosphorylase activity"/>
    <property type="evidence" value="ECO:0007669"/>
    <property type="project" value="InterPro"/>
</dbReference>
<feature type="active site" description="Nucleophile" evidence="4">
    <location>
        <position position="194"/>
    </location>
</feature>
<feature type="domain" description="Glycosyl hydrolase family 13 catalytic" evidence="6">
    <location>
        <begin position="8"/>
        <end position="429"/>
    </location>
</feature>
<comment type="caution">
    <text evidence="7">The sequence shown here is derived from an EMBL/GenBank/DDBJ whole genome shotgun (WGS) entry which is preliminary data.</text>
</comment>
<dbReference type="Gene3D" id="3.90.400.10">
    <property type="entry name" value="Oligo-1,6-glucosidase, Domain 2"/>
    <property type="match status" value="1"/>
</dbReference>
<reference evidence="7 8" key="1">
    <citation type="submission" date="2019-10" db="EMBL/GenBank/DDBJ databases">
        <title>Prolixibacter strains distinguished by the presence of nitrate reductase genes were adept at nitrate-dependent anaerobic corrosion of metallic iron and carbon steel.</title>
        <authorList>
            <person name="Iino T."/>
            <person name="Shono N."/>
            <person name="Ito K."/>
            <person name="Nakamura R."/>
            <person name="Sueoka K."/>
            <person name="Harayama S."/>
            <person name="Ohkuma M."/>
        </authorList>
    </citation>
    <scope>NUCLEOTIDE SEQUENCE [LARGE SCALE GENOMIC DNA]</scope>
    <source>
        <strain evidence="7 8">JCM 13498</strain>
    </source>
</reference>
<protein>
    <submittedName>
        <fullName evidence="7">Sucrose phosphorylase</fullName>
    </submittedName>
</protein>
<comment type="similarity">
    <text evidence="1">Belongs to the glycosyl hydrolase 13 family. Sucrose phosphorylase subfamily.</text>
</comment>
<dbReference type="InterPro" id="IPR045857">
    <property type="entry name" value="O16G_dom_2"/>
</dbReference>
<evidence type="ECO:0000313" key="8">
    <source>
        <dbReference type="Proteomes" id="UP000391834"/>
    </source>
</evidence>
<dbReference type="Gene3D" id="3.20.20.80">
    <property type="entry name" value="Glycosidases"/>
    <property type="match status" value="1"/>
</dbReference>
<evidence type="ECO:0000256" key="3">
    <source>
        <dbReference type="ARBA" id="ARBA00022679"/>
    </source>
</evidence>
<dbReference type="Proteomes" id="UP000391834">
    <property type="component" value="Unassembled WGS sequence"/>
</dbReference>